<dbReference type="Pfam" id="PF04893">
    <property type="entry name" value="Yip1"/>
    <property type="match status" value="1"/>
</dbReference>
<protein>
    <submittedName>
        <fullName evidence="7">YIP1 family protein</fullName>
    </submittedName>
</protein>
<comment type="subcellular location">
    <subcellularLocation>
        <location evidence="1">Membrane</location>
        <topology evidence="1">Multi-pass membrane protein</topology>
    </subcellularLocation>
</comment>
<feature type="transmembrane region" description="Helical" evidence="5">
    <location>
        <begin position="183"/>
        <end position="203"/>
    </location>
</feature>
<feature type="domain" description="Yip1" evidence="6">
    <location>
        <begin position="22"/>
        <end position="198"/>
    </location>
</feature>
<dbReference type="EMBL" id="JBHUMD010000030">
    <property type="protein sequence ID" value="MFD2603717.1"/>
    <property type="molecule type" value="Genomic_DNA"/>
</dbReference>
<keyword evidence="8" id="KW-1185">Reference proteome</keyword>
<evidence type="ECO:0000256" key="3">
    <source>
        <dbReference type="ARBA" id="ARBA00022989"/>
    </source>
</evidence>
<comment type="caution">
    <text evidence="7">The sequence shown here is derived from an EMBL/GenBank/DDBJ whole genome shotgun (WGS) entry which is preliminary data.</text>
</comment>
<feature type="transmembrane region" description="Helical" evidence="5">
    <location>
        <begin position="70"/>
        <end position="91"/>
    </location>
</feature>
<keyword evidence="2 5" id="KW-0812">Transmembrane</keyword>
<keyword evidence="3 5" id="KW-1133">Transmembrane helix</keyword>
<evidence type="ECO:0000256" key="4">
    <source>
        <dbReference type="ARBA" id="ARBA00023136"/>
    </source>
</evidence>
<evidence type="ECO:0000256" key="2">
    <source>
        <dbReference type="ARBA" id="ARBA00022692"/>
    </source>
</evidence>
<evidence type="ECO:0000259" key="6">
    <source>
        <dbReference type="Pfam" id="PF04893"/>
    </source>
</evidence>
<feature type="transmembrane region" description="Helical" evidence="5">
    <location>
        <begin position="147"/>
        <end position="171"/>
    </location>
</feature>
<evidence type="ECO:0000256" key="5">
    <source>
        <dbReference type="SAM" id="Phobius"/>
    </source>
</evidence>
<reference evidence="8" key="1">
    <citation type="journal article" date="2019" name="Int. J. Syst. Evol. Microbiol.">
        <title>The Global Catalogue of Microorganisms (GCM) 10K type strain sequencing project: providing services to taxonomists for standard genome sequencing and annotation.</title>
        <authorList>
            <consortium name="The Broad Institute Genomics Platform"/>
            <consortium name="The Broad Institute Genome Sequencing Center for Infectious Disease"/>
            <person name="Wu L."/>
            <person name="Ma J."/>
        </authorList>
    </citation>
    <scope>NUCLEOTIDE SEQUENCE [LARGE SCALE GENOMIC DNA]</scope>
    <source>
        <strain evidence="8">KCTC 42107</strain>
    </source>
</reference>
<proteinExistence type="predicted"/>
<sequence length="208" mass="23156">MELNEFEEYTQNAEIEENLFKKIITAPKEAFRFIADHQYEKHMVQLLVLAGMTSGLDKAVEKTMAGDSGIISALIYTIIGGLFGWIGYYIFSGILSLTGRWLGGEGKTDTILPVISYAAIPTIATIPLLIVRYAIGFEPIVFDIKFVVYYVVLFTEIVLSFWALALLVIGLAQVQRFSIGKAILNILLPILIIFVPILIYFFATSTTS</sequence>
<dbReference type="InterPro" id="IPR006977">
    <property type="entry name" value="Yip1_dom"/>
</dbReference>
<feature type="transmembrane region" description="Helical" evidence="5">
    <location>
        <begin position="111"/>
        <end position="135"/>
    </location>
</feature>
<evidence type="ECO:0000313" key="7">
    <source>
        <dbReference type="EMBL" id="MFD2603717.1"/>
    </source>
</evidence>
<organism evidence="7 8">
    <name type="scientific">Flavobacterium suzhouense</name>
    <dbReference type="NCBI Taxonomy" id="1529638"/>
    <lineage>
        <taxon>Bacteria</taxon>
        <taxon>Pseudomonadati</taxon>
        <taxon>Bacteroidota</taxon>
        <taxon>Flavobacteriia</taxon>
        <taxon>Flavobacteriales</taxon>
        <taxon>Flavobacteriaceae</taxon>
        <taxon>Flavobacterium</taxon>
    </lineage>
</organism>
<dbReference type="RefSeq" id="WP_379822646.1">
    <property type="nucleotide sequence ID" value="NZ_JBHUMD010000030.1"/>
</dbReference>
<keyword evidence="4 5" id="KW-0472">Membrane</keyword>
<evidence type="ECO:0000256" key="1">
    <source>
        <dbReference type="ARBA" id="ARBA00004141"/>
    </source>
</evidence>
<evidence type="ECO:0000313" key="8">
    <source>
        <dbReference type="Proteomes" id="UP001597480"/>
    </source>
</evidence>
<gene>
    <name evidence="7" type="ORF">ACFSR3_16760</name>
</gene>
<dbReference type="Proteomes" id="UP001597480">
    <property type="component" value="Unassembled WGS sequence"/>
</dbReference>
<accession>A0ABW5NX92</accession>
<name>A0ABW5NX92_9FLAO</name>